<evidence type="ECO:0000256" key="2">
    <source>
        <dbReference type="ARBA" id="ARBA00023015"/>
    </source>
</evidence>
<protein>
    <submittedName>
        <fullName evidence="6">DNA-binding transcriptional LysR family regulator</fullName>
    </submittedName>
</protein>
<evidence type="ECO:0000256" key="4">
    <source>
        <dbReference type="ARBA" id="ARBA00023163"/>
    </source>
</evidence>
<dbReference type="EMBL" id="PZZL01000004">
    <property type="protein sequence ID" value="PTM57255.1"/>
    <property type="molecule type" value="Genomic_DNA"/>
</dbReference>
<dbReference type="PROSITE" id="PS50931">
    <property type="entry name" value="HTH_LYSR"/>
    <property type="match status" value="1"/>
</dbReference>
<evidence type="ECO:0000256" key="1">
    <source>
        <dbReference type="ARBA" id="ARBA00009437"/>
    </source>
</evidence>
<keyword evidence="4" id="KW-0804">Transcription</keyword>
<feature type="domain" description="HTH lysR-type" evidence="5">
    <location>
        <begin position="1"/>
        <end position="59"/>
    </location>
</feature>
<dbReference type="Gene3D" id="1.10.10.10">
    <property type="entry name" value="Winged helix-like DNA-binding domain superfamily/Winged helix DNA-binding domain"/>
    <property type="match status" value="1"/>
</dbReference>
<evidence type="ECO:0000313" key="6">
    <source>
        <dbReference type="EMBL" id="PTM57255.1"/>
    </source>
</evidence>
<dbReference type="AlphaFoldDB" id="A0A2T4Z5T8"/>
<dbReference type="Pfam" id="PF00126">
    <property type="entry name" value="HTH_1"/>
    <property type="match status" value="1"/>
</dbReference>
<dbReference type="GO" id="GO:0006351">
    <property type="term" value="P:DNA-templated transcription"/>
    <property type="evidence" value="ECO:0007669"/>
    <property type="project" value="TreeGrafter"/>
</dbReference>
<organism evidence="6 7">
    <name type="scientific">Phreatobacter oligotrophus</name>
    <dbReference type="NCBI Taxonomy" id="1122261"/>
    <lineage>
        <taxon>Bacteria</taxon>
        <taxon>Pseudomonadati</taxon>
        <taxon>Pseudomonadota</taxon>
        <taxon>Alphaproteobacteria</taxon>
        <taxon>Hyphomicrobiales</taxon>
        <taxon>Phreatobacteraceae</taxon>
        <taxon>Phreatobacter</taxon>
    </lineage>
</organism>
<dbReference type="SUPFAM" id="SSF46785">
    <property type="entry name" value="Winged helix' DNA-binding domain"/>
    <property type="match status" value="1"/>
</dbReference>
<keyword evidence="2" id="KW-0805">Transcription regulation</keyword>
<dbReference type="Gene3D" id="3.40.190.290">
    <property type="match status" value="1"/>
</dbReference>
<evidence type="ECO:0000256" key="3">
    <source>
        <dbReference type="ARBA" id="ARBA00023125"/>
    </source>
</evidence>
<proteinExistence type="inferred from homology"/>
<dbReference type="OrthoDB" id="9812435at2"/>
<evidence type="ECO:0000259" key="5">
    <source>
        <dbReference type="PROSITE" id="PS50931"/>
    </source>
</evidence>
<dbReference type="InterPro" id="IPR036390">
    <property type="entry name" value="WH_DNA-bd_sf"/>
</dbReference>
<sequence>MDRLAELEAFVRTVDLGSQAAAADALGLSRMAVSRLVRQIEGRVGTQLLYRTTRRQTLTEAGARFLAEARSLVDRYRDLTSASSAPGDSISGTLRISAPVSFGSRHVMPLLPAFAALYPRVLFDVVLSDRQVHLADEGFDLAIRITAEGGSPVRATRLATSRTIICAAPSYIAAHGLPLVPADLGQHNCLRYAYSAETSTWPLVDAAGVVTKVEPRGNLVCNNGDALLAAAIAGQGIIQQPAFIVAPEIRAGRLMRLLGQYRTRELTISAVYAPAARPQAKILTFIDFLVDRYAGESF</sequence>
<comment type="similarity">
    <text evidence="1">Belongs to the LysR transcriptional regulatory family.</text>
</comment>
<evidence type="ECO:0000313" key="7">
    <source>
        <dbReference type="Proteomes" id="UP000241808"/>
    </source>
</evidence>
<comment type="caution">
    <text evidence="6">The sequence shown here is derived from an EMBL/GenBank/DDBJ whole genome shotgun (WGS) entry which is preliminary data.</text>
</comment>
<dbReference type="PANTHER" id="PTHR30537:SF5">
    <property type="entry name" value="HTH-TYPE TRANSCRIPTIONAL ACTIVATOR TTDR-RELATED"/>
    <property type="match status" value="1"/>
</dbReference>
<dbReference type="InterPro" id="IPR000847">
    <property type="entry name" value="LysR_HTH_N"/>
</dbReference>
<dbReference type="InterPro" id="IPR005119">
    <property type="entry name" value="LysR_subst-bd"/>
</dbReference>
<dbReference type="GO" id="GO:0003700">
    <property type="term" value="F:DNA-binding transcription factor activity"/>
    <property type="evidence" value="ECO:0007669"/>
    <property type="project" value="InterPro"/>
</dbReference>
<dbReference type="CDD" id="cd08422">
    <property type="entry name" value="PBP2_CrgA_like"/>
    <property type="match status" value="1"/>
</dbReference>
<dbReference type="InterPro" id="IPR036388">
    <property type="entry name" value="WH-like_DNA-bd_sf"/>
</dbReference>
<dbReference type="FunFam" id="3.40.190.290:FF:000001">
    <property type="entry name" value="Transcriptional regulator, LysR family"/>
    <property type="match status" value="1"/>
</dbReference>
<dbReference type="Pfam" id="PF03466">
    <property type="entry name" value="LysR_substrate"/>
    <property type="match status" value="1"/>
</dbReference>
<dbReference type="SUPFAM" id="SSF53850">
    <property type="entry name" value="Periplasmic binding protein-like II"/>
    <property type="match status" value="1"/>
</dbReference>
<gene>
    <name evidence="6" type="ORF">C8P69_104305</name>
</gene>
<dbReference type="Proteomes" id="UP000241808">
    <property type="component" value="Unassembled WGS sequence"/>
</dbReference>
<name>A0A2T4Z5T8_9HYPH</name>
<accession>A0A2T4Z5T8</accession>
<keyword evidence="7" id="KW-1185">Reference proteome</keyword>
<dbReference type="PANTHER" id="PTHR30537">
    <property type="entry name" value="HTH-TYPE TRANSCRIPTIONAL REGULATOR"/>
    <property type="match status" value="1"/>
</dbReference>
<dbReference type="GO" id="GO:0043565">
    <property type="term" value="F:sequence-specific DNA binding"/>
    <property type="evidence" value="ECO:0007669"/>
    <property type="project" value="TreeGrafter"/>
</dbReference>
<reference evidence="6 7" key="1">
    <citation type="submission" date="2018-04" db="EMBL/GenBank/DDBJ databases">
        <title>Genomic Encyclopedia of Archaeal and Bacterial Type Strains, Phase II (KMG-II): from individual species to whole genera.</title>
        <authorList>
            <person name="Goeker M."/>
        </authorList>
    </citation>
    <scope>NUCLEOTIDE SEQUENCE [LARGE SCALE GENOMIC DNA]</scope>
    <source>
        <strain evidence="6 7">DSM 25521</strain>
    </source>
</reference>
<keyword evidence="3 6" id="KW-0238">DNA-binding</keyword>
<dbReference type="RefSeq" id="WP_108177131.1">
    <property type="nucleotide sequence ID" value="NZ_PZZL01000004.1"/>
</dbReference>
<dbReference type="InterPro" id="IPR058163">
    <property type="entry name" value="LysR-type_TF_proteobact-type"/>
</dbReference>